<comment type="caution">
    <text evidence="1">The sequence shown here is derived from an EMBL/GenBank/DDBJ whole genome shotgun (WGS) entry which is preliminary data.</text>
</comment>
<proteinExistence type="predicted"/>
<keyword evidence="2" id="KW-1185">Reference proteome</keyword>
<dbReference type="AlphaFoldDB" id="A0AA35TYD4"/>
<organism evidence="1 2">
    <name type="scientific">Geodia barretti</name>
    <name type="common">Barrett's horny sponge</name>
    <dbReference type="NCBI Taxonomy" id="519541"/>
    <lineage>
        <taxon>Eukaryota</taxon>
        <taxon>Metazoa</taxon>
        <taxon>Porifera</taxon>
        <taxon>Demospongiae</taxon>
        <taxon>Heteroscleromorpha</taxon>
        <taxon>Tetractinellida</taxon>
        <taxon>Astrophorina</taxon>
        <taxon>Geodiidae</taxon>
        <taxon>Geodia</taxon>
    </lineage>
</organism>
<dbReference type="EMBL" id="CASHTH010004367">
    <property type="protein sequence ID" value="CAI8056519.1"/>
    <property type="molecule type" value="Genomic_DNA"/>
</dbReference>
<reference evidence="1" key="1">
    <citation type="submission" date="2023-03" db="EMBL/GenBank/DDBJ databases">
        <authorList>
            <person name="Steffen K."/>
            <person name="Cardenas P."/>
        </authorList>
    </citation>
    <scope>NUCLEOTIDE SEQUENCE</scope>
</reference>
<evidence type="ECO:0000313" key="1">
    <source>
        <dbReference type="EMBL" id="CAI8056519.1"/>
    </source>
</evidence>
<gene>
    <name evidence="1" type="ORF">GBAR_LOCUS30801</name>
</gene>
<accession>A0AA35TYD4</accession>
<evidence type="ECO:0000313" key="2">
    <source>
        <dbReference type="Proteomes" id="UP001174909"/>
    </source>
</evidence>
<feature type="non-terminal residue" evidence="1">
    <location>
        <position position="56"/>
    </location>
</feature>
<sequence length="56" mass="6085">MCSVEEGGREVREVRVVGEGVAGSLESRLFLLGRMVVWTMLRNLPTVGSMSSGETE</sequence>
<name>A0AA35TYD4_GEOBA</name>
<protein>
    <submittedName>
        <fullName evidence="1">Uncharacterized protein</fullName>
    </submittedName>
</protein>
<dbReference type="Proteomes" id="UP001174909">
    <property type="component" value="Unassembled WGS sequence"/>
</dbReference>